<dbReference type="InterPro" id="IPR032675">
    <property type="entry name" value="LRR_dom_sf"/>
</dbReference>
<dbReference type="Gene3D" id="3.80.10.10">
    <property type="entry name" value="Ribonuclease Inhibitor"/>
    <property type="match status" value="1"/>
</dbReference>
<keyword evidence="2" id="KW-1185">Reference proteome</keyword>
<organism evidence="1 2">
    <name type="scientific">Athelia psychrophila</name>
    <dbReference type="NCBI Taxonomy" id="1759441"/>
    <lineage>
        <taxon>Eukaryota</taxon>
        <taxon>Fungi</taxon>
        <taxon>Dikarya</taxon>
        <taxon>Basidiomycota</taxon>
        <taxon>Agaricomycotina</taxon>
        <taxon>Agaricomycetes</taxon>
        <taxon>Agaricomycetidae</taxon>
        <taxon>Atheliales</taxon>
        <taxon>Atheliaceae</taxon>
        <taxon>Athelia</taxon>
    </lineage>
</organism>
<gene>
    <name evidence="1" type="ORF">FIBSPDRAFT_953196</name>
</gene>
<dbReference type="OrthoDB" id="2909959at2759"/>
<dbReference type="AlphaFoldDB" id="A0A166KNZ5"/>
<evidence type="ECO:0008006" key="3">
    <source>
        <dbReference type="Google" id="ProtNLM"/>
    </source>
</evidence>
<proteinExistence type="predicted"/>
<dbReference type="EMBL" id="KV417542">
    <property type="protein sequence ID" value="KZP22107.1"/>
    <property type="molecule type" value="Genomic_DNA"/>
</dbReference>
<evidence type="ECO:0000313" key="2">
    <source>
        <dbReference type="Proteomes" id="UP000076532"/>
    </source>
</evidence>
<dbReference type="STRING" id="436010.A0A166KNZ5"/>
<reference evidence="1 2" key="1">
    <citation type="journal article" date="2016" name="Mol. Biol. Evol.">
        <title>Comparative Genomics of Early-Diverging Mushroom-Forming Fungi Provides Insights into the Origins of Lignocellulose Decay Capabilities.</title>
        <authorList>
            <person name="Nagy L.G."/>
            <person name="Riley R."/>
            <person name="Tritt A."/>
            <person name="Adam C."/>
            <person name="Daum C."/>
            <person name="Floudas D."/>
            <person name="Sun H."/>
            <person name="Yadav J.S."/>
            <person name="Pangilinan J."/>
            <person name="Larsson K.H."/>
            <person name="Matsuura K."/>
            <person name="Barry K."/>
            <person name="Labutti K."/>
            <person name="Kuo R."/>
            <person name="Ohm R.A."/>
            <person name="Bhattacharya S.S."/>
            <person name="Shirouzu T."/>
            <person name="Yoshinaga Y."/>
            <person name="Martin F.M."/>
            <person name="Grigoriev I.V."/>
            <person name="Hibbett D.S."/>
        </authorList>
    </citation>
    <scope>NUCLEOTIDE SEQUENCE [LARGE SCALE GENOMIC DNA]</scope>
    <source>
        <strain evidence="1 2">CBS 109695</strain>
    </source>
</reference>
<evidence type="ECO:0000313" key="1">
    <source>
        <dbReference type="EMBL" id="KZP22107.1"/>
    </source>
</evidence>
<dbReference type="Proteomes" id="UP000076532">
    <property type="component" value="Unassembled WGS sequence"/>
</dbReference>
<name>A0A166KNZ5_9AGAM</name>
<sequence length="477" mass="52459">MPATLSCCNCGYDLAVPDIKPLEHPFPELINLGSNHVLTPPQSDIIFGSISSALHDIAQLEQGIFYLENRISELRLEREERLAFATAHKALVSPLRRTPPEIFTEIFLHCVGGSLEHPNPTLLASICSRWRSIALSSPELWASLRLIIKPHNLESQTALATMWLSRAGTHPLSICLDTIGTIGREPSPDVQSLMDVLLARCEQWRTLELTLPTDLIKSLLGATNRLDRLEKLTLGDNLVWDVIQSDISGMFATAPRLRSLKLLHLFDLPQLPWRHLRELFMNGEISAHSCLDVLKTTFSLQKCDFFIMFTDRQSTHAPSSITLPMLQSLSVGFTRGAEGDLPYFLSAMCLPSIQELSISANDPAAPFTTPEFPSLVADALVSVIAHGSLLKLALGLPSPAQITPASTISILRAAPKLLELTLMDGTALVLNSQVFIDYFNAPDAHLVPNLQTLDFECLSGLDISTALGMIEGSYPRF</sequence>
<accession>A0A166KNZ5</accession>
<protein>
    <recommendedName>
        <fullName evidence="3">F-box domain-containing protein</fullName>
    </recommendedName>
</protein>
<dbReference type="SUPFAM" id="SSF52047">
    <property type="entry name" value="RNI-like"/>
    <property type="match status" value="1"/>
</dbReference>